<dbReference type="GO" id="GO:0005509">
    <property type="term" value="F:calcium ion binding"/>
    <property type="evidence" value="ECO:0007669"/>
    <property type="project" value="InterPro"/>
</dbReference>
<dbReference type="InterPro" id="IPR013783">
    <property type="entry name" value="Ig-like_fold"/>
</dbReference>
<evidence type="ECO:0000256" key="1">
    <source>
        <dbReference type="SAM" id="SignalP"/>
    </source>
</evidence>
<reference evidence="2 3" key="1">
    <citation type="submission" date="2013-07" db="EMBL/GenBank/DDBJ databases">
        <title>Comparative Genomic and Metabolomic Analysis of Twelve Strains of Pseudoalteromonas luteoviolacea.</title>
        <authorList>
            <person name="Vynne N.G."/>
            <person name="Mansson M."/>
            <person name="Gram L."/>
        </authorList>
    </citation>
    <scope>NUCLEOTIDE SEQUENCE [LARGE SCALE GENOMIC DNA]</scope>
    <source>
        <strain evidence="2 3">CPMOR-1</strain>
    </source>
</reference>
<protein>
    <recommendedName>
        <fullName evidence="4">Dystroglycan-type cadherin-like domain-containing protein</fullName>
    </recommendedName>
</protein>
<feature type="signal peptide" evidence="1">
    <location>
        <begin position="1"/>
        <end position="21"/>
    </location>
</feature>
<dbReference type="EMBL" id="AUYC01000036">
    <property type="protein sequence ID" value="KZN61817.1"/>
    <property type="molecule type" value="Genomic_DNA"/>
</dbReference>
<organism evidence="2 3">
    <name type="scientific">Pseudoalteromonas luteoviolacea CPMOR-1</name>
    <dbReference type="NCBI Taxonomy" id="1365248"/>
    <lineage>
        <taxon>Bacteria</taxon>
        <taxon>Pseudomonadati</taxon>
        <taxon>Pseudomonadota</taxon>
        <taxon>Gammaproteobacteria</taxon>
        <taxon>Alteromonadales</taxon>
        <taxon>Pseudoalteromonadaceae</taxon>
        <taxon>Pseudoalteromonas</taxon>
    </lineage>
</organism>
<evidence type="ECO:0000313" key="3">
    <source>
        <dbReference type="Proteomes" id="UP000076486"/>
    </source>
</evidence>
<sequence length="957" mass="104874">MKKVNQATLLLISLIGLTACGSGGSDNKSNIANQTSSQAQDASVTITGSVEKGPFVIGSSVTINILNEKGENTDSTIVTKTTDDLGNFEFKVPADSIIQITASGFYRNEITGGLSEGQLTLRSIYKASSEQQQNANVNLLTHITSNRVLELIKAGESDFNAAIKKAEEEFSANFKSVITHPKEESFSNLSIYKGDNAEANAYFLTLSSMLYQHAIDTADTDKTSPEAALTAILNELENDFGTDGKVDDTARLTAIQQTQRYIDPTSVLQNIMAWLDGHTGYEVPDINEFLDSDLDGLVNNQDEDDDNDGIVDKDDSNQFITDFTVNDQTLSVAEDSAIEIAIESNAPLGENIPISFDLLSDVTSGILILDYPNITYIPNNDFNGTDEFEFKLSQKQVESQTVRVSLDVTPVNDAPTLSGSPSTEIYADEEYVFQPTSFDADQDNLTFSVKNLPEWLSLDPVTGEIKGTAGNLNTGIYSDVTLSVTDGTASTVLPTFTINVNYSLLDAPTNYQQKSTSKNLLQEIELSWDKVEFAQSYLLEVSLFEDFNTILTSETLDSNSITLQKEPNVYFWRVSTINPDGTQGFSGEVQRLDAGVFSVTMGGSNDERVQDIMPAQGGGYIILASTNSHELSSEIGPRGSDWLIKLDEQGKVVWEYFTAAYSFERIFELEDGSIIAAGHPVTSGPGIVTKLDANGQKLWEKTFSTGTENEVHYFGFTLAHNKIYFVSHEVATNEQGIQDTVEWSLRSFDFNTSLVSEPIILPDANGNPVRSSRVLVTSPDNNLMVLGGYSNGARYGTTFTVLDENLQPKVHWYKDSNQTSLGFTVIAAQVNDNNYAIIGQGDDVSFALISPTGETIVDGNLPSEARYTQYGNRSLVQAKDGTFYTVAATTSYHTDTLFGFNQQLEITSTLSLNTEDYGYIYSTRELLMNEDGTVTILIHRTDSNYDNGDFIIKRVKP</sequence>
<dbReference type="RefSeq" id="WP_063368819.1">
    <property type="nucleotide sequence ID" value="NZ_AUYC01000036.1"/>
</dbReference>
<accession>A0A167JXQ1</accession>
<dbReference type="Pfam" id="PF17963">
    <property type="entry name" value="Big_9"/>
    <property type="match status" value="1"/>
</dbReference>
<dbReference type="SUPFAM" id="SSF50998">
    <property type="entry name" value="Quinoprotein alcohol dehydrogenase-like"/>
    <property type="match status" value="1"/>
</dbReference>
<dbReference type="Proteomes" id="UP000076486">
    <property type="component" value="Unassembled WGS sequence"/>
</dbReference>
<dbReference type="PATRIC" id="fig|1365248.3.peg.3435"/>
<dbReference type="InterPro" id="IPR011047">
    <property type="entry name" value="Quinoprotein_ADH-like_sf"/>
</dbReference>
<dbReference type="Pfam" id="PF05345">
    <property type="entry name" value="He_PIG"/>
    <property type="match status" value="1"/>
</dbReference>
<evidence type="ECO:0008006" key="4">
    <source>
        <dbReference type="Google" id="ProtNLM"/>
    </source>
</evidence>
<keyword evidence="1" id="KW-0732">Signal</keyword>
<gene>
    <name evidence="2" type="ORF">N473_21760</name>
</gene>
<proteinExistence type="predicted"/>
<dbReference type="InterPro" id="IPR015919">
    <property type="entry name" value="Cadherin-like_sf"/>
</dbReference>
<evidence type="ECO:0000313" key="2">
    <source>
        <dbReference type="EMBL" id="KZN61817.1"/>
    </source>
</evidence>
<feature type="chain" id="PRO_5007889061" description="Dystroglycan-type cadherin-like domain-containing protein" evidence="1">
    <location>
        <begin position="22"/>
        <end position="957"/>
    </location>
</feature>
<comment type="caution">
    <text evidence="2">The sequence shown here is derived from an EMBL/GenBank/DDBJ whole genome shotgun (WGS) entry which is preliminary data.</text>
</comment>
<dbReference type="PROSITE" id="PS51257">
    <property type="entry name" value="PROKAR_LIPOPROTEIN"/>
    <property type="match status" value="1"/>
</dbReference>
<dbReference type="Gene3D" id="2.60.40.3440">
    <property type="match status" value="1"/>
</dbReference>
<dbReference type="Gene3D" id="2.60.40.10">
    <property type="entry name" value="Immunoglobulins"/>
    <property type="match status" value="2"/>
</dbReference>
<dbReference type="SUPFAM" id="SSF49313">
    <property type="entry name" value="Cadherin-like"/>
    <property type="match status" value="1"/>
</dbReference>
<dbReference type="GO" id="GO:0016020">
    <property type="term" value="C:membrane"/>
    <property type="evidence" value="ECO:0007669"/>
    <property type="project" value="InterPro"/>
</dbReference>
<name>A0A167JXQ1_9GAMM</name>
<dbReference type="AlphaFoldDB" id="A0A167JXQ1"/>